<name>A0A0D3IYV9_EMIH1</name>
<dbReference type="RefSeq" id="XP_005768873.1">
    <property type="nucleotide sequence ID" value="XM_005768816.1"/>
</dbReference>
<dbReference type="HOGENOM" id="CLU_1047447_0_0_1"/>
<dbReference type="AlphaFoldDB" id="A0A0D3IYV9"/>
<dbReference type="PaxDb" id="2903-EOD16444"/>
<evidence type="ECO:0000313" key="2">
    <source>
        <dbReference type="Proteomes" id="UP000013827"/>
    </source>
</evidence>
<evidence type="ECO:0008006" key="3">
    <source>
        <dbReference type="Google" id="ProtNLM"/>
    </source>
</evidence>
<dbReference type="Proteomes" id="UP000013827">
    <property type="component" value="Unassembled WGS sequence"/>
</dbReference>
<evidence type="ECO:0000313" key="1">
    <source>
        <dbReference type="EnsemblProtists" id="EOD16444"/>
    </source>
</evidence>
<reference evidence="1" key="2">
    <citation type="submission" date="2024-10" db="UniProtKB">
        <authorList>
            <consortium name="EnsemblProtists"/>
        </authorList>
    </citation>
    <scope>IDENTIFICATION</scope>
</reference>
<accession>A0A0D3IYV9</accession>
<proteinExistence type="predicted"/>
<reference evidence="2" key="1">
    <citation type="journal article" date="2013" name="Nature">
        <title>Pan genome of the phytoplankton Emiliania underpins its global distribution.</title>
        <authorList>
            <person name="Read B.A."/>
            <person name="Kegel J."/>
            <person name="Klute M.J."/>
            <person name="Kuo A."/>
            <person name="Lefebvre S.C."/>
            <person name="Maumus F."/>
            <person name="Mayer C."/>
            <person name="Miller J."/>
            <person name="Monier A."/>
            <person name="Salamov A."/>
            <person name="Young J."/>
            <person name="Aguilar M."/>
            <person name="Claverie J.M."/>
            <person name="Frickenhaus S."/>
            <person name="Gonzalez K."/>
            <person name="Herman E.K."/>
            <person name="Lin Y.C."/>
            <person name="Napier J."/>
            <person name="Ogata H."/>
            <person name="Sarno A.F."/>
            <person name="Shmutz J."/>
            <person name="Schroeder D."/>
            <person name="de Vargas C."/>
            <person name="Verret F."/>
            <person name="von Dassow P."/>
            <person name="Valentin K."/>
            <person name="Van de Peer Y."/>
            <person name="Wheeler G."/>
            <person name="Dacks J.B."/>
            <person name="Delwiche C.F."/>
            <person name="Dyhrman S.T."/>
            <person name="Glockner G."/>
            <person name="John U."/>
            <person name="Richards T."/>
            <person name="Worden A.Z."/>
            <person name="Zhang X."/>
            <person name="Grigoriev I.V."/>
            <person name="Allen A.E."/>
            <person name="Bidle K."/>
            <person name="Borodovsky M."/>
            <person name="Bowler C."/>
            <person name="Brownlee C."/>
            <person name="Cock J.M."/>
            <person name="Elias M."/>
            <person name="Gladyshev V.N."/>
            <person name="Groth M."/>
            <person name="Guda C."/>
            <person name="Hadaegh A."/>
            <person name="Iglesias-Rodriguez M.D."/>
            <person name="Jenkins J."/>
            <person name="Jones B.M."/>
            <person name="Lawson T."/>
            <person name="Leese F."/>
            <person name="Lindquist E."/>
            <person name="Lobanov A."/>
            <person name="Lomsadze A."/>
            <person name="Malik S.B."/>
            <person name="Marsh M.E."/>
            <person name="Mackinder L."/>
            <person name="Mock T."/>
            <person name="Mueller-Roeber B."/>
            <person name="Pagarete A."/>
            <person name="Parker M."/>
            <person name="Probert I."/>
            <person name="Quesneville H."/>
            <person name="Raines C."/>
            <person name="Rensing S.A."/>
            <person name="Riano-Pachon D.M."/>
            <person name="Richier S."/>
            <person name="Rokitta S."/>
            <person name="Shiraiwa Y."/>
            <person name="Soanes D.M."/>
            <person name="van der Giezen M."/>
            <person name="Wahlund T.M."/>
            <person name="Williams B."/>
            <person name="Wilson W."/>
            <person name="Wolfe G."/>
            <person name="Wurch L.L."/>
        </authorList>
    </citation>
    <scope>NUCLEOTIDE SEQUENCE</scope>
</reference>
<dbReference type="EnsemblProtists" id="EOD16444">
    <property type="protein sequence ID" value="EOD16444"/>
    <property type="gene ID" value="EMIHUDRAFT_245115"/>
</dbReference>
<sequence>MTQTIDAAPMASLHSALRTWLDGQERGVEARALVAVCEEARRLLPRNIVCNHSTHLDGLLPALASRRHGLVLAKLVPAQLKPFRGAPSASMRLDVCERRVKLSGFELRAHKGAAEQLVFAVVDGFRRDDEERTAGQLERLQRAIDEEGAVDEAVKELIRARAVRGGARAAGDPSGLGPRPQELNAGRAQEIQALSKAAHKAKFDAQILRDRQAREERELSAAQRKLVANKDFMKSHVVRGGSADSVNRARVSGYIHSAAKDAKERGRT</sequence>
<protein>
    <recommendedName>
        <fullName evidence="3">Plus3 domain-containing protein</fullName>
    </recommendedName>
</protein>
<organism evidence="1 2">
    <name type="scientific">Emiliania huxleyi (strain CCMP1516)</name>
    <dbReference type="NCBI Taxonomy" id="280463"/>
    <lineage>
        <taxon>Eukaryota</taxon>
        <taxon>Haptista</taxon>
        <taxon>Haptophyta</taxon>
        <taxon>Prymnesiophyceae</taxon>
        <taxon>Isochrysidales</taxon>
        <taxon>Noelaerhabdaceae</taxon>
        <taxon>Emiliania</taxon>
    </lineage>
</organism>
<dbReference type="GeneID" id="17262591"/>
<dbReference type="KEGG" id="ehx:EMIHUDRAFT_245115"/>
<keyword evidence="2" id="KW-1185">Reference proteome</keyword>